<dbReference type="Gene3D" id="3.30.360.10">
    <property type="entry name" value="Dihydrodipicolinate Reductase, domain 2"/>
    <property type="match status" value="1"/>
</dbReference>
<evidence type="ECO:0000256" key="15">
    <source>
        <dbReference type="RuleBase" id="RU000579"/>
    </source>
</evidence>
<comment type="catalytic activity">
    <reaction evidence="11">
        <text>L-homoserine + NADP(+) = L-aspartate 4-semialdehyde + NADPH + H(+)</text>
        <dbReference type="Rhea" id="RHEA:15761"/>
        <dbReference type="ChEBI" id="CHEBI:15378"/>
        <dbReference type="ChEBI" id="CHEBI:57476"/>
        <dbReference type="ChEBI" id="CHEBI:57783"/>
        <dbReference type="ChEBI" id="CHEBI:58349"/>
        <dbReference type="ChEBI" id="CHEBI:537519"/>
        <dbReference type="EC" id="1.1.1.3"/>
    </reaction>
    <physiologicalReaction direction="right-to-left" evidence="11">
        <dbReference type="Rhea" id="RHEA:15763"/>
    </physiologicalReaction>
</comment>
<evidence type="ECO:0000259" key="17">
    <source>
        <dbReference type="Pfam" id="PF00742"/>
    </source>
</evidence>
<dbReference type="PANTHER" id="PTHR43331:SF1">
    <property type="entry name" value="HOMOSERINE DEHYDROGENASE"/>
    <property type="match status" value="1"/>
</dbReference>
<dbReference type="GO" id="GO:0050661">
    <property type="term" value="F:NADP binding"/>
    <property type="evidence" value="ECO:0007669"/>
    <property type="project" value="InterPro"/>
</dbReference>
<dbReference type="UniPathway" id="UPA00050">
    <property type="reaction ID" value="UER00063"/>
</dbReference>
<evidence type="ECO:0000313" key="20">
    <source>
        <dbReference type="Proteomes" id="UP000452141"/>
    </source>
</evidence>
<dbReference type="InterPro" id="IPR019811">
    <property type="entry name" value="HDH_CS"/>
</dbReference>
<evidence type="ECO:0000256" key="10">
    <source>
        <dbReference type="ARBA" id="ARBA00023167"/>
    </source>
</evidence>
<dbReference type="Proteomes" id="UP000452141">
    <property type="component" value="Unassembled WGS sequence"/>
</dbReference>
<dbReference type="InterPro" id="IPR005106">
    <property type="entry name" value="Asp/hSer_DH_NAD-bd"/>
</dbReference>
<comment type="pathway">
    <text evidence="1 15">Amino-acid biosynthesis; L-threonine biosynthesis; L-threonine from L-aspartate: step 3/5.</text>
</comment>
<dbReference type="Gene3D" id="3.40.50.720">
    <property type="entry name" value="NAD(P)-binding Rossmann-like Domain"/>
    <property type="match status" value="1"/>
</dbReference>
<dbReference type="Pfam" id="PF03447">
    <property type="entry name" value="NAD_binding_3"/>
    <property type="match status" value="1"/>
</dbReference>
<keyword evidence="12 14" id="KW-0521">NADP</keyword>
<dbReference type="EC" id="1.1.1.3" evidence="4 12"/>
<protein>
    <recommendedName>
        <fullName evidence="5 12">Homoserine dehydrogenase</fullName>
        <shortName evidence="12">HDH</shortName>
        <ecNumber evidence="4 12">1.1.1.3</ecNumber>
    </recommendedName>
</protein>
<keyword evidence="8 12" id="KW-0560">Oxidoreductase</keyword>
<accession>A0A844FM08</accession>
<evidence type="ECO:0000256" key="9">
    <source>
        <dbReference type="ARBA" id="ARBA00023053"/>
    </source>
</evidence>
<organism evidence="19 20">
    <name type="scientific">Lactobacillus equicursoris</name>
    <dbReference type="NCBI Taxonomy" id="420645"/>
    <lineage>
        <taxon>Bacteria</taxon>
        <taxon>Bacillati</taxon>
        <taxon>Bacillota</taxon>
        <taxon>Bacilli</taxon>
        <taxon>Lactobacillales</taxon>
        <taxon>Lactobacillaceae</taxon>
        <taxon>Lactobacillus</taxon>
    </lineage>
</organism>
<evidence type="ECO:0000256" key="4">
    <source>
        <dbReference type="ARBA" id="ARBA00013213"/>
    </source>
</evidence>
<feature type="domain" description="Aspartate/homoserine dehydrogenase NAD-binding" evidence="18">
    <location>
        <begin position="7"/>
        <end position="116"/>
    </location>
</feature>
<feature type="domain" description="Homoserine dehydrogenase catalytic" evidence="17">
    <location>
        <begin position="125"/>
        <end position="303"/>
    </location>
</feature>
<evidence type="ECO:0000256" key="2">
    <source>
        <dbReference type="ARBA" id="ARBA00005062"/>
    </source>
</evidence>
<keyword evidence="10 12" id="KW-0486">Methionine biosynthesis</keyword>
<dbReference type="PROSITE" id="PS01042">
    <property type="entry name" value="HOMOSER_DHGENASE"/>
    <property type="match status" value="1"/>
</dbReference>
<evidence type="ECO:0000256" key="6">
    <source>
        <dbReference type="ARBA" id="ARBA00022605"/>
    </source>
</evidence>
<evidence type="ECO:0000256" key="16">
    <source>
        <dbReference type="RuleBase" id="RU004171"/>
    </source>
</evidence>
<evidence type="ECO:0000313" key="19">
    <source>
        <dbReference type="EMBL" id="MST79272.1"/>
    </source>
</evidence>
<dbReference type="SUPFAM" id="SSF55347">
    <property type="entry name" value="Glyceraldehyde-3-phosphate dehydrogenase-like, C-terminal domain"/>
    <property type="match status" value="1"/>
</dbReference>
<dbReference type="GO" id="GO:0009086">
    <property type="term" value="P:methionine biosynthetic process"/>
    <property type="evidence" value="ECO:0007669"/>
    <property type="project" value="UniProtKB-KW"/>
</dbReference>
<dbReference type="GO" id="GO:0004412">
    <property type="term" value="F:homoserine dehydrogenase activity"/>
    <property type="evidence" value="ECO:0007669"/>
    <property type="project" value="UniProtKB-EC"/>
</dbReference>
<comment type="caution">
    <text evidence="19">The sequence shown here is derived from an EMBL/GenBank/DDBJ whole genome shotgun (WGS) entry which is preliminary data.</text>
</comment>
<evidence type="ECO:0000256" key="13">
    <source>
        <dbReference type="PIRSR" id="PIRSR036497-1"/>
    </source>
</evidence>
<feature type="binding site" evidence="14">
    <location>
        <position position="93"/>
    </location>
    <ligand>
        <name>NADPH</name>
        <dbReference type="ChEBI" id="CHEBI:57783"/>
    </ligand>
</feature>
<dbReference type="UniPathway" id="UPA00051">
    <property type="reaction ID" value="UER00465"/>
</dbReference>
<keyword evidence="7 12" id="KW-0791">Threonine biosynthesis</keyword>
<feature type="binding site" evidence="14">
    <location>
        <begin position="7"/>
        <end position="12"/>
    </location>
    <ligand>
        <name>NADP(+)</name>
        <dbReference type="ChEBI" id="CHEBI:58349"/>
    </ligand>
</feature>
<gene>
    <name evidence="19" type="ORF">FYJ61_01985</name>
</gene>
<evidence type="ECO:0000259" key="18">
    <source>
        <dbReference type="Pfam" id="PF03447"/>
    </source>
</evidence>
<comment type="pathway">
    <text evidence="2 15">Amino-acid biosynthesis; L-methionine biosynthesis via de novo pathway; L-homoserine from L-aspartate: step 3/3.</text>
</comment>
<evidence type="ECO:0000256" key="1">
    <source>
        <dbReference type="ARBA" id="ARBA00005056"/>
    </source>
</evidence>
<dbReference type="InterPro" id="IPR001342">
    <property type="entry name" value="HDH_cat"/>
</dbReference>
<dbReference type="EMBL" id="VUMW01000003">
    <property type="protein sequence ID" value="MST79272.1"/>
    <property type="molecule type" value="Genomic_DNA"/>
</dbReference>
<dbReference type="NCBIfam" id="NF004976">
    <property type="entry name" value="PRK06349.1"/>
    <property type="match status" value="1"/>
</dbReference>
<sequence length="381" mass="40940">MEIAVLGWGVVGGGVIKLIDEAKTPLLKQLHVKRVLIHRPEKAVDDRCTTDINEILNDPEISIVCECIGGLEPAHEYAKKALEKGKHVVTANKKMLATFASELFDLARQKDLTIGYEACVGGGIPWIANLERIKRLEPVEAFQGILNGTSNYILSQMEQKGAGFAECLKKAQELGYAESDPSDDIDGHDVCYKVVLSALTAFGQAVDPKEVPTFGIRHLTKEDFAFAKGQGRTIKLIGQGRKTAEGVSLQVLPVMVKADSLLGSVSLNFNAGKTWSKSLGPAAFVGQGAGSLPTAHAAVQDLLDILEANSPVAAFEPAENQAGDKQTFYVRSQKISVFASATQEKVSDDAIVTKPLTIDEIGQLLKAAKDEELFLAGIEND</sequence>
<dbReference type="InterPro" id="IPR036291">
    <property type="entry name" value="NAD(P)-bd_dom_sf"/>
</dbReference>
<evidence type="ECO:0000256" key="11">
    <source>
        <dbReference type="ARBA" id="ARBA00048841"/>
    </source>
</evidence>
<evidence type="ECO:0000256" key="3">
    <source>
        <dbReference type="ARBA" id="ARBA00006753"/>
    </source>
</evidence>
<feature type="active site" description="Proton donor" evidence="13">
    <location>
        <position position="193"/>
    </location>
</feature>
<dbReference type="GO" id="GO:0009088">
    <property type="term" value="P:threonine biosynthetic process"/>
    <property type="evidence" value="ECO:0007669"/>
    <property type="project" value="UniProtKB-UniPathway"/>
</dbReference>
<reference evidence="19 20" key="1">
    <citation type="submission" date="2019-08" db="EMBL/GenBank/DDBJ databases">
        <title>In-depth cultivation of the pig gut microbiome towards novel bacterial diversity and tailored functional studies.</title>
        <authorList>
            <person name="Wylensek D."/>
            <person name="Hitch T.C.A."/>
            <person name="Clavel T."/>
        </authorList>
    </citation>
    <scope>NUCLEOTIDE SEQUENCE [LARGE SCALE GENOMIC DNA]</scope>
    <source>
        <strain evidence="19 20">WCA-470BD-2E</strain>
    </source>
</reference>
<dbReference type="AlphaFoldDB" id="A0A844FM08"/>
<evidence type="ECO:0000256" key="14">
    <source>
        <dbReference type="PIRSR" id="PIRSR036497-2"/>
    </source>
</evidence>
<dbReference type="InterPro" id="IPR022697">
    <property type="entry name" value="HDH_short"/>
</dbReference>
<dbReference type="PANTHER" id="PTHR43331">
    <property type="entry name" value="HOMOSERINE DEHYDROGENASE"/>
    <property type="match status" value="1"/>
</dbReference>
<keyword evidence="6 12" id="KW-0028">Amino-acid biosynthesis</keyword>
<feature type="binding site" evidence="14">
    <location>
        <position position="178"/>
    </location>
    <ligand>
        <name>L-homoserine</name>
        <dbReference type="ChEBI" id="CHEBI:57476"/>
    </ligand>
</feature>
<dbReference type="PIRSF" id="PIRSF036497">
    <property type="entry name" value="HDH_short"/>
    <property type="match status" value="1"/>
</dbReference>
<dbReference type="RefSeq" id="WP_154486383.1">
    <property type="nucleotide sequence ID" value="NZ_VUMW01000003.1"/>
</dbReference>
<keyword evidence="9" id="KW-0915">Sodium</keyword>
<name>A0A844FM08_9LACO</name>
<dbReference type="SUPFAM" id="SSF51735">
    <property type="entry name" value="NAD(P)-binding Rossmann-fold domains"/>
    <property type="match status" value="1"/>
</dbReference>
<comment type="similarity">
    <text evidence="3 12 16">Belongs to the homoserine dehydrogenase family.</text>
</comment>
<dbReference type="Pfam" id="PF00742">
    <property type="entry name" value="Homoserine_dh"/>
    <property type="match status" value="1"/>
</dbReference>
<evidence type="ECO:0000256" key="7">
    <source>
        <dbReference type="ARBA" id="ARBA00022697"/>
    </source>
</evidence>
<proteinExistence type="inferred from homology"/>
<evidence type="ECO:0000256" key="5">
    <source>
        <dbReference type="ARBA" id="ARBA00013376"/>
    </source>
</evidence>
<evidence type="ECO:0000256" key="8">
    <source>
        <dbReference type="ARBA" id="ARBA00023002"/>
    </source>
</evidence>
<evidence type="ECO:0000256" key="12">
    <source>
        <dbReference type="PIRNR" id="PIRNR036497"/>
    </source>
</evidence>
<dbReference type="FunFam" id="3.30.360.10:FF:000005">
    <property type="entry name" value="Homoserine dehydrogenase"/>
    <property type="match status" value="1"/>
</dbReference>